<dbReference type="Proteomes" id="UP000011205">
    <property type="component" value="Unassembled WGS sequence"/>
</dbReference>
<gene>
    <name evidence="1" type="ORF">STVIR_4864</name>
</gene>
<dbReference type="PATRIC" id="fig|1160705.3.peg.4808"/>
<evidence type="ECO:0000313" key="1">
    <source>
        <dbReference type="EMBL" id="ELS54172.1"/>
    </source>
</evidence>
<protein>
    <submittedName>
        <fullName evidence="1">Uncharacterized protein</fullName>
    </submittedName>
</protein>
<dbReference type="AlphaFoldDB" id="L8PFN7"/>
<dbReference type="RefSeq" id="WP_004000267.1">
    <property type="nucleotide sequence ID" value="NZ_AMLP01000144.1"/>
</dbReference>
<name>L8PFN7_STRVR</name>
<sequence length="56" mass="6020">MSAATIHPAPHGATALQGSHRHRLGEALRAIKVFAGAAFEVIILGEYREEAGVRRK</sequence>
<dbReference type="EMBL" id="AMLP01000144">
    <property type="protein sequence ID" value="ELS54172.1"/>
    <property type="molecule type" value="Genomic_DNA"/>
</dbReference>
<evidence type="ECO:0000313" key="2">
    <source>
        <dbReference type="Proteomes" id="UP000011205"/>
    </source>
</evidence>
<organism evidence="1 2">
    <name type="scientific">Streptomyces viridochromogenes Tue57</name>
    <dbReference type="NCBI Taxonomy" id="1160705"/>
    <lineage>
        <taxon>Bacteria</taxon>
        <taxon>Bacillati</taxon>
        <taxon>Actinomycetota</taxon>
        <taxon>Actinomycetes</taxon>
        <taxon>Kitasatosporales</taxon>
        <taxon>Streptomycetaceae</taxon>
        <taxon>Streptomyces</taxon>
    </lineage>
</organism>
<accession>L8PFN7</accession>
<reference evidence="1 2" key="1">
    <citation type="journal article" date="2013" name="Genome Announc.">
        <title>Draft Genome Sequence of Streptomyces viridochromogenes Strain Tu57, Producer of Avilamycin.</title>
        <authorList>
            <person name="Gruning B.A."/>
            <person name="Erxleben A."/>
            <person name="Hahnlein A."/>
            <person name="Gunther S."/>
        </authorList>
    </citation>
    <scope>NUCLEOTIDE SEQUENCE [LARGE SCALE GENOMIC DNA]</scope>
    <source>
        <strain evidence="1 2">Tue57</strain>
    </source>
</reference>
<comment type="caution">
    <text evidence="1">The sequence shown here is derived from an EMBL/GenBank/DDBJ whole genome shotgun (WGS) entry which is preliminary data.</text>
</comment>
<proteinExistence type="predicted"/>